<keyword evidence="2" id="KW-0378">Hydrolase</keyword>
<gene>
    <name evidence="2" type="ORF">F7O84_17405</name>
</gene>
<reference evidence="2 3" key="2">
    <citation type="submission" date="2020-02" db="EMBL/GenBank/DDBJ databases">
        <title>Candidatus Galacturonibacter soehngenii shows hetero-acetogenic catabolism of galacturonic acid but lacks a canonical carbon monoxide dehydrogenase/acetyl-CoA synthase complex.</title>
        <authorList>
            <person name="Diender M."/>
            <person name="Stouten G.R."/>
            <person name="Petersen J.F."/>
            <person name="Nielsen P.H."/>
            <person name="Dueholm M.S."/>
            <person name="Pronk J.T."/>
            <person name="Van Loosdrecht M.C.M."/>
        </authorList>
    </citation>
    <scope>NUCLEOTIDE SEQUENCE [LARGE SCALE GENOMIC DNA]</scope>
    <source>
        <strain evidence="2">GalUA</strain>
    </source>
</reference>
<dbReference type="OrthoDB" id="422698at2"/>
<organism evidence="2 3">
    <name type="scientific">Candidatus Galacturonatibacter soehngenii</name>
    <dbReference type="NCBI Taxonomy" id="2307010"/>
    <lineage>
        <taxon>Bacteria</taxon>
        <taxon>Bacillati</taxon>
        <taxon>Bacillota</taxon>
        <taxon>Clostridia</taxon>
        <taxon>Lachnospirales</taxon>
        <taxon>Lachnospiraceae</taxon>
        <taxon>Candidatus Galacturonatibacter</taxon>
    </lineage>
</organism>
<proteinExistence type="predicted"/>
<dbReference type="GO" id="GO:0006508">
    <property type="term" value="P:proteolysis"/>
    <property type="evidence" value="ECO:0007669"/>
    <property type="project" value="UniProtKB-KW"/>
</dbReference>
<accession>A0A7V7QH89</accession>
<sequence>MKRFIGVIVVVISMIFLLNGCSMEESSNQKLRDLEFTIVSEKDIPEELLKIIDEKKAGEFKITYTDNESLFICVGYGEQKTGGYSIAVSDLYLTSNAIFVKTNLIGPSKDEKISEGLSYPYIIVKTEYMDKSVVFE</sequence>
<dbReference type="Proteomes" id="UP000461768">
    <property type="component" value="Unassembled WGS sequence"/>
</dbReference>
<keyword evidence="2" id="KW-0645">Protease</keyword>
<dbReference type="Pfam" id="PF14343">
    <property type="entry name" value="PrcB_C"/>
    <property type="match status" value="1"/>
</dbReference>
<dbReference type="AlphaFoldDB" id="A0A7V7QH89"/>
<protein>
    <submittedName>
        <fullName evidence="2">Protease complex subunit PrcB family protein</fullName>
    </submittedName>
</protein>
<evidence type="ECO:0000259" key="1">
    <source>
        <dbReference type="Pfam" id="PF14343"/>
    </source>
</evidence>
<name>A0A7V7QH89_9FIRM</name>
<dbReference type="InterPro" id="IPR025748">
    <property type="entry name" value="PrcB_C_dom"/>
</dbReference>
<dbReference type="EMBL" id="WAGX01000008">
    <property type="protein sequence ID" value="KAB1434268.1"/>
    <property type="molecule type" value="Genomic_DNA"/>
</dbReference>
<evidence type="ECO:0000313" key="3">
    <source>
        <dbReference type="Proteomes" id="UP000461768"/>
    </source>
</evidence>
<feature type="domain" description="PrcB C-terminal" evidence="1">
    <location>
        <begin position="71"/>
        <end position="127"/>
    </location>
</feature>
<keyword evidence="3" id="KW-1185">Reference proteome</keyword>
<dbReference type="RefSeq" id="WP_151148228.1">
    <property type="nucleotide sequence ID" value="NZ_WAGX01000008.1"/>
</dbReference>
<comment type="caution">
    <text evidence="2">The sequence shown here is derived from an EMBL/GenBank/DDBJ whole genome shotgun (WGS) entry which is preliminary data.</text>
</comment>
<evidence type="ECO:0000313" key="2">
    <source>
        <dbReference type="EMBL" id="KAB1434268.1"/>
    </source>
</evidence>
<reference evidence="2 3" key="1">
    <citation type="submission" date="2019-09" db="EMBL/GenBank/DDBJ databases">
        <authorList>
            <person name="Valk L.C."/>
        </authorList>
    </citation>
    <scope>NUCLEOTIDE SEQUENCE [LARGE SCALE GENOMIC DNA]</scope>
    <source>
        <strain evidence="2">GalUA</strain>
    </source>
</reference>
<dbReference type="GO" id="GO:0008233">
    <property type="term" value="F:peptidase activity"/>
    <property type="evidence" value="ECO:0007669"/>
    <property type="project" value="UniProtKB-KW"/>
</dbReference>